<dbReference type="Proteomes" id="UP001527181">
    <property type="component" value="Unassembled WGS sequence"/>
</dbReference>
<dbReference type="GeneID" id="94490605"/>
<sequence length="79" mass="8861">MIKDAVLSRIEERGQINRSRVLQLHFTADGRDYAVPALELSGFAYRIGERANLALSQDAARIYSYGNAVSFEDNKQVTI</sequence>
<gene>
    <name evidence="1" type="ORF">M5X12_16860</name>
</gene>
<evidence type="ECO:0000313" key="1">
    <source>
        <dbReference type="EMBL" id="MCY9762244.1"/>
    </source>
</evidence>
<organism evidence="1 2">
    <name type="scientific">Paenibacillus alvei</name>
    <name type="common">Bacillus alvei</name>
    <dbReference type="NCBI Taxonomy" id="44250"/>
    <lineage>
        <taxon>Bacteria</taxon>
        <taxon>Bacillati</taxon>
        <taxon>Bacillota</taxon>
        <taxon>Bacilli</taxon>
        <taxon>Bacillales</taxon>
        <taxon>Paenibacillaceae</taxon>
        <taxon>Paenibacillus</taxon>
    </lineage>
</organism>
<evidence type="ECO:0000313" key="2">
    <source>
        <dbReference type="Proteomes" id="UP001527181"/>
    </source>
</evidence>
<dbReference type="EMBL" id="JAMDNP010000033">
    <property type="protein sequence ID" value="MCY9762244.1"/>
    <property type="molecule type" value="Genomic_DNA"/>
</dbReference>
<reference evidence="1 2" key="1">
    <citation type="submission" date="2022-05" db="EMBL/GenBank/DDBJ databases">
        <title>Genome Sequencing of Bee-Associated Microbes.</title>
        <authorList>
            <person name="Dunlap C."/>
        </authorList>
    </citation>
    <scope>NUCLEOTIDE SEQUENCE [LARGE SCALE GENOMIC DNA]</scope>
    <source>
        <strain evidence="1 2">NRRL B-04010</strain>
    </source>
</reference>
<keyword evidence="2" id="KW-1185">Reference proteome</keyword>
<dbReference type="RefSeq" id="WP_005550774.1">
    <property type="nucleotide sequence ID" value="NZ_JAKOBS010000007.1"/>
</dbReference>
<comment type="caution">
    <text evidence="1">The sequence shown here is derived from an EMBL/GenBank/DDBJ whole genome shotgun (WGS) entry which is preliminary data.</text>
</comment>
<name>A0ABT4GZV7_PAEAL</name>
<protein>
    <submittedName>
        <fullName evidence="1">Uncharacterized protein</fullName>
    </submittedName>
</protein>
<accession>A0ABT4GZV7</accession>
<proteinExistence type="predicted"/>